<evidence type="ECO:0000313" key="1">
    <source>
        <dbReference type="EMBL" id="AFP41208.1"/>
    </source>
</evidence>
<dbReference type="KEGG" id="msg:MSMEI_4759"/>
<protein>
    <submittedName>
        <fullName evidence="1">Uncharacterized protein</fullName>
    </submittedName>
</protein>
<reference evidence="1 2" key="1">
    <citation type="journal article" date="2007" name="Genome Biol.">
        <title>Interrupted coding sequences in Mycobacterium smegmatis: authentic mutations or sequencing errors?</title>
        <authorList>
            <person name="Deshayes C."/>
            <person name="Perrodou E."/>
            <person name="Gallien S."/>
            <person name="Euphrasie D."/>
            <person name="Schaeffer C."/>
            <person name="Van-Dorsselaer A."/>
            <person name="Poch O."/>
            <person name="Lecompte O."/>
            <person name="Reyrat J.M."/>
        </authorList>
    </citation>
    <scope>NUCLEOTIDE SEQUENCE [LARGE SCALE GENOMIC DNA]</scope>
    <source>
        <strain evidence="2">ATCC 700084 / mc(2)155</strain>
    </source>
</reference>
<name>I7FR14_MYCS2</name>
<proteinExistence type="predicted"/>
<gene>
    <name evidence="1" type="ordered locus">MSMEI_4759</name>
</gene>
<sequence length="124" mass="12886">MKLATATRSGDTRTPVDVAMPVALVARGQRLGLLEAQRCGPDRQRPGAGLGDQHLGAVVVDVAFAHQGAVGECRVERCATVLLGVQRDHRDASGAQVVEAVGAADDDHLGVAHLALQARAVLDH</sequence>
<accession>I7FR14</accession>
<dbReference type="EMBL" id="CP001663">
    <property type="protein sequence ID" value="AFP41208.1"/>
    <property type="molecule type" value="Genomic_DNA"/>
</dbReference>
<evidence type="ECO:0000313" key="2">
    <source>
        <dbReference type="Proteomes" id="UP000006158"/>
    </source>
</evidence>
<organism evidence="1 2">
    <name type="scientific">Mycolicibacterium smegmatis (strain ATCC 700084 / mc(2)155)</name>
    <name type="common">Mycobacterium smegmatis</name>
    <dbReference type="NCBI Taxonomy" id="246196"/>
    <lineage>
        <taxon>Bacteria</taxon>
        <taxon>Bacillati</taxon>
        <taxon>Actinomycetota</taxon>
        <taxon>Actinomycetes</taxon>
        <taxon>Mycobacteriales</taxon>
        <taxon>Mycobacteriaceae</taxon>
        <taxon>Mycolicibacterium</taxon>
    </lineage>
</organism>
<reference evidence="1 2" key="2">
    <citation type="journal article" date="2009" name="Genome Res.">
        <title>Ortho-proteogenomics: multiple proteomes investigation through orthology and a new MS-based protocol.</title>
        <authorList>
            <person name="Gallien S."/>
            <person name="Perrodou E."/>
            <person name="Carapito C."/>
            <person name="Deshayes C."/>
            <person name="Reyrat J.M."/>
            <person name="Van Dorsselaer A."/>
            <person name="Poch O."/>
            <person name="Schaeffer C."/>
            <person name="Lecompte O."/>
        </authorList>
    </citation>
    <scope>NUCLEOTIDE SEQUENCE [LARGE SCALE GENOMIC DNA]</scope>
    <source>
        <strain evidence="2">ATCC 700084 / mc(2)155</strain>
    </source>
</reference>
<dbReference type="AlphaFoldDB" id="I7FR14"/>
<dbReference type="Proteomes" id="UP000006158">
    <property type="component" value="Chromosome"/>
</dbReference>